<keyword evidence="13" id="KW-1185">Reference proteome</keyword>
<evidence type="ECO:0000259" key="11">
    <source>
        <dbReference type="Pfam" id="PF02868"/>
    </source>
</evidence>
<feature type="region of interest" description="Disordered" evidence="9">
    <location>
        <begin position="378"/>
        <end position="407"/>
    </location>
</feature>
<evidence type="ECO:0000313" key="13">
    <source>
        <dbReference type="Proteomes" id="UP000278440"/>
    </source>
</evidence>
<evidence type="ECO:0000256" key="8">
    <source>
        <dbReference type="RuleBase" id="RU366073"/>
    </source>
</evidence>
<evidence type="ECO:0000256" key="4">
    <source>
        <dbReference type="ARBA" id="ARBA00022801"/>
    </source>
</evidence>
<dbReference type="GO" id="GO:0004222">
    <property type="term" value="F:metalloendopeptidase activity"/>
    <property type="evidence" value="ECO:0007669"/>
    <property type="project" value="UniProtKB-UniRule"/>
</dbReference>
<evidence type="ECO:0000256" key="2">
    <source>
        <dbReference type="ARBA" id="ARBA00022670"/>
    </source>
</evidence>
<feature type="active site" evidence="7">
    <location>
        <position position="192"/>
    </location>
</feature>
<proteinExistence type="inferred from homology"/>
<dbReference type="InterPro" id="IPR027268">
    <property type="entry name" value="Peptidase_M4/M1_CTD_sf"/>
</dbReference>
<dbReference type="GO" id="GO:0005576">
    <property type="term" value="C:extracellular region"/>
    <property type="evidence" value="ECO:0007669"/>
    <property type="project" value="UniProtKB-SubCell"/>
</dbReference>
<dbReference type="CDD" id="cd09597">
    <property type="entry name" value="M4_TLP"/>
    <property type="match status" value="1"/>
</dbReference>
<evidence type="ECO:0000256" key="6">
    <source>
        <dbReference type="ARBA" id="ARBA00023049"/>
    </source>
</evidence>
<dbReference type="OrthoDB" id="291295at2"/>
<dbReference type="EC" id="3.4.24.-" evidence="8"/>
<dbReference type="Gene3D" id="1.10.390.10">
    <property type="entry name" value="Neutral Protease Domain 2"/>
    <property type="match status" value="1"/>
</dbReference>
<comment type="caution">
    <text evidence="12">The sequence shown here is derived from an EMBL/GenBank/DDBJ whole genome shotgun (WGS) entry which is preliminary data.</text>
</comment>
<keyword evidence="3" id="KW-0479">Metal-binding</keyword>
<dbReference type="Gene3D" id="3.10.170.10">
    <property type="match status" value="1"/>
</dbReference>
<comment type="function">
    <text evidence="8">Extracellular zinc metalloprotease.</text>
</comment>
<dbReference type="EMBL" id="RBXT01000001">
    <property type="protein sequence ID" value="RKT79678.1"/>
    <property type="molecule type" value="Genomic_DNA"/>
</dbReference>
<dbReference type="Pfam" id="PF01447">
    <property type="entry name" value="Peptidase_M4"/>
    <property type="match status" value="1"/>
</dbReference>
<gene>
    <name evidence="12" type="ORF">DFJ68_3152</name>
</gene>
<dbReference type="InterPro" id="IPR049457">
    <property type="entry name" value="Emfourin"/>
</dbReference>
<feature type="compositionally biased region" description="Low complexity" evidence="9">
    <location>
        <begin position="379"/>
        <end position="391"/>
    </location>
</feature>
<comment type="cofactor">
    <cofactor evidence="8">
        <name>Zn(2+)</name>
        <dbReference type="ChEBI" id="CHEBI:29105"/>
    </cofactor>
</comment>
<accession>A0A495Y4P8</accession>
<dbReference type="PANTHER" id="PTHR43579:SF1">
    <property type="entry name" value="NEUTRAL METALLOPROTEINASE"/>
    <property type="match status" value="1"/>
</dbReference>
<dbReference type="InterPro" id="IPR013856">
    <property type="entry name" value="Peptidase_M4_domain"/>
</dbReference>
<dbReference type="GO" id="GO:0006508">
    <property type="term" value="P:proteolysis"/>
    <property type="evidence" value="ECO:0007669"/>
    <property type="project" value="UniProtKB-KW"/>
</dbReference>
<dbReference type="RefSeq" id="WP_121034534.1">
    <property type="nucleotide sequence ID" value="NZ_RBXT01000001.1"/>
</dbReference>
<organism evidence="12 13">
    <name type="scientific">Terracoccus luteus</name>
    <dbReference type="NCBI Taxonomy" id="53356"/>
    <lineage>
        <taxon>Bacteria</taxon>
        <taxon>Bacillati</taxon>
        <taxon>Actinomycetota</taxon>
        <taxon>Actinomycetes</taxon>
        <taxon>Micrococcales</taxon>
        <taxon>Intrasporangiaceae</taxon>
        <taxon>Terracoccus</taxon>
    </lineage>
</organism>
<keyword evidence="8" id="KW-0964">Secreted</keyword>
<evidence type="ECO:0000256" key="9">
    <source>
        <dbReference type="SAM" id="MobiDB-lite"/>
    </source>
</evidence>
<keyword evidence="6 8" id="KW-0482">Metalloprotease</keyword>
<feature type="domain" description="Peptidase M4" evidence="10">
    <location>
        <begin position="100"/>
        <end position="199"/>
    </location>
</feature>
<reference evidence="12 13" key="1">
    <citation type="submission" date="2018-10" db="EMBL/GenBank/DDBJ databases">
        <title>Sequencing the genomes of 1000 actinobacteria strains.</title>
        <authorList>
            <person name="Klenk H.-P."/>
        </authorList>
    </citation>
    <scope>NUCLEOTIDE SEQUENCE [LARGE SCALE GENOMIC DNA]</scope>
    <source>
        <strain evidence="12 13">DSM 44267</strain>
    </source>
</reference>
<evidence type="ECO:0000256" key="1">
    <source>
        <dbReference type="ARBA" id="ARBA00009388"/>
    </source>
</evidence>
<dbReference type="Pfam" id="PF02868">
    <property type="entry name" value="Peptidase_M4_C"/>
    <property type="match status" value="1"/>
</dbReference>
<dbReference type="Proteomes" id="UP000278440">
    <property type="component" value="Unassembled WGS sequence"/>
</dbReference>
<evidence type="ECO:0000259" key="10">
    <source>
        <dbReference type="Pfam" id="PF01447"/>
    </source>
</evidence>
<sequence>MTTTSPTPATGHEAPHSCTIVPPYVLEALASSDEPAVAERARAALERDRAIRSARRSPEAGRGTATGAPTPADQSGEGPSEGAAGEGPKRTIGDAKSSETTPGTTVRAEGGRATGDPAADEAYDGLGDTWQLWWQAYERDSLDGKGMPLLATVHYGTNYDNAFWDSTQMVFGDGDGVIFERFTKSIDVIGHELAHGVTEHTAGLMYSGQSGALNESVSDVFGSLVKQFTLKQDAASADWLVGADLLAPGVKGRALRDMRNPGTAYDDPRLGKDPQPAHMRDYVRTSDDNGGVHINSGIPNRAFVLAATTIGGNAWEVAGAIWYAVLSGDGIRADCDFATFAGLTVDAAAAAHGDGSAQQGAVRQAWVEVGVLGMDGTDDAAGGAAVPGSADPSSETPSGEAHGDVPSADTQVQLRRTGGFAGQVRERQVLIGELPEPLARGWQSLLVEPTLQRIAAVADQPRPDAYCYSVVCQPVDLDVTVAEPHLPESIHQLFERTLDID</sequence>
<dbReference type="PANTHER" id="PTHR43579">
    <property type="match status" value="1"/>
</dbReference>
<evidence type="ECO:0000256" key="7">
    <source>
        <dbReference type="PIRSR" id="PIRSR623612-1"/>
    </source>
</evidence>
<protein>
    <recommendedName>
        <fullName evidence="8">Neutral metalloproteinase</fullName>
        <ecNumber evidence="8">3.4.24.-</ecNumber>
    </recommendedName>
</protein>
<dbReference type="GO" id="GO:0046872">
    <property type="term" value="F:metal ion binding"/>
    <property type="evidence" value="ECO:0007669"/>
    <property type="project" value="UniProtKB-UniRule"/>
</dbReference>
<keyword evidence="4 8" id="KW-0378">Hydrolase</keyword>
<dbReference type="SUPFAM" id="SSF55486">
    <property type="entry name" value="Metalloproteases ('zincins'), catalytic domain"/>
    <property type="match status" value="1"/>
</dbReference>
<dbReference type="InterPro" id="IPR052759">
    <property type="entry name" value="Metalloprotease_M4"/>
</dbReference>
<name>A0A495Y4P8_9MICO</name>
<evidence type="ECO:0000313" key="12">
    <source>
        <dbReference type="EMBL" id="RKT79678.1"/>
    </source>
</evidence>
<feature type="region of interest" description="Disordered" evidence="9">
    <location>
        <begin position="33"/>
        <end position="122"/>
    </location>
</feature>
<dbReference type="AlphaFoldDB" id="A0A495Y4P8"/>
<evidence type="ECO:0000256" key="5">
    <source>
        <dbReference type="ARBA" id="ARBA00022833"/>
    </source>
</evidence>
<feature type="active site" description="Proton donor" evidence="7">
    <location>
        <position position="293"/>
    </location>
</feature>
<comment type="subcellular location">
    <subcellularLocation>
        <location evidence="8">Secreted</location>
    </subcellularLocation>
</comment>
<feature type="compositionally biased region" description="Basic and acidic residues" evidence="9">
    <location>
        <begin position="87"/>
        <end position="97"/>
    </location>
</feature>
<dbReference type="InterPro" id="IPR023612">
    <property type="entry name" value="Peptidase_M4"/>
</dbReference>
<dbReference type="Pfam" id="PF20242">
    <property type="entry name" value="Emfourin"/>
    <property type="match status" value="1"/>
</dbReference>
<keyword evidence="2 8" id="KW-0645">Protease</keyword>
<dbReference type="PRINTS" id="PR00730">
    <property type="entry name" value="THERMOLYSIN"/>
</dbReference>
<evidence type="ECO:0000256" key="3">
    <source>
        <dbReference type="ARBA" id="ARBA00022723"/>
    </source>
</evidence>
<feature type="compositionally biased region" description="Basic and acidic residues" evidence="9">
    <location>
        <begin position="37"/>
        <end position="59"/>
    </location>
</feature>
<keyword evidence="5 8" id="KW-0862">Zinc</keyword>
<dbReference type="InterPro" id="IPR001570">
    <property type="entry name" value="Peptidase_M4_C_domain"/>
</dbReference>
<comment type="similarity">
    <text evidence="1 8">Belongs to the peptidase M4 family.</text>
</comment>
<feature type="domain" description="Peptidase M4 C-terminal" evidence="11">
    <location>
        <begin position="202"/>
        <end position="371"/>
    </location>
</feature>